<keyword evidence="1" id="KW-0812">Transmembrane</keyword>
<organism evidence="2 3">
    <name type="scientific">Candidatus Woesebacteria bacterium RBG_13_34_9</name>
    <dbReference type="NCBI Taxonomy" id="1802477"/>
    <lineage>
        <taxon>Bacteria</taxon>
        <taxon>Candidatus Woeseibacteriota</taxon>
    </lineage>
</organism>
<name>A0A1F7X2X6_9BACT</name>
<protein>
    <recommendedName>
        <fullName evidence="4">POTRA domain-containing protein</fullName>
    </recommendedName>
</protein>
<comment type="caution">
    <text evidence="2">The sequence shown here is derived from an EMBL/GenBank/DDBJ whole genome shotgun (WGS) entry which is preliminary data.</text>
</comment>
<reference evidence="2 3" key="1">
    <citation type="journal article" date="2016" name="Nat. Commun.">
        <title>Thousands of microbial genomes shed light on interconnected biogeochemical processes in an aquifer system.</title>
        <authorList>
            <person name="Anantharaman K."/>
            <person name="Brown C.T."/>
            <person name="Hug L.A."/>
            <person name="Sharon I."/>
            <person name="Castelle C.J."/>
            <person name="Probst A.J."/>
            <person name="Thomas B.C."/>
            <person name="Singh A."/>
            <person name="Wilkins M.J."/>
            <person name="Karaoz U."/>
            <person name="Brodie E.L."/>
            <person name="Williams K.H."/>
            <person name="Hubbard S.S."/>
            <person name="Banfield J.F."/>
        </authorList>
    </citation>
    <scope>NUCLEOTIDE SEQUENCE [LARGE SCALE GENOMIC DNA]</scope>
</reference>
<evidence type="ECO:0008006" key="4">
    <source>
        <dbReference type="Google" id="ProtNLM"/>
    </source>
</evidence>
<feature type="transmembrane region" description="Helical" evidence="1">
    <location>
        <begin position="7"/>
        <end position="27"/>
    </location>
</feature>
<proteinExistence type="predicted"/>
<accession>A0A1F7X2X6</accession>
<evidence type="ECO:0000256" key="1">
    <source>
        <dbReference type="SAM" id="Phobius"/>
    </source>
</evidence>
<gene>
    <name evidence="2" type="ORF">A2159_03070</name>
</gene>
<dbReference type="Proteomes" id="UP000179219">
    <property type="component" value="Unassembled WGS sequence"/>
</dbReference>
<keyword evidence="1" id="KW-0472">Membrane</keyword>
<keyword evidence="1" id="KW-1133">Transmembrane helix</keyword>
<sequence>MKRIKLLFKLLIILLSISIIYFLPSLIPVKEIVCVTNQDICNKRINEKFKDFQNVNLRSAKKTIGNLLKNDASVSNYNFQYKINGRLIVNIIENIPQYSISNPDKQWKSLISRDGIILSVSDNSNLPILVIDESLPSIGNKVDDKILFSLKILDSLSKRQKVKYAKYSSNELLIDMDNGLKVIFPVEGEIRLLLGSYYLIDNKLKNLDEDSKMNGYTYNILDLRFNDPVLKKIYDEK</sequence>
<evidence type="ECO:0000313" key="2">
    <source>
        <dbReference type="EMBL" id="OGM09331.1"/>
    </source>
</evidence>
<evidence type="ECO:0000313" key="3">
    <source>
        <dbReference type="Proteomes" id="UP000179219"/>
    </source>
</evidence>
<dbReference type="AlphaFoldDB" id="A0A1F7X2X6"/>
<dbReference type="EMBL" id="MGFP01000025">
    <property type="protein sequence ID" value="OGM09331.1"/>
    <property type="molecule type" value="Genomic_DNA"/>
</dbReference>